<dbReference type="PANTHER" id="PTHR43359">
    <property type="entry name" value="FORMATE HYDROGENLYASE SUBUNIT 4"/>
    <property type="match status" value="1"/>
</dbReference>
<dbReference type="GO" id="GO:0005886">
    <property type="term" value="C:plasma membrane"/>
    <property type="evidence" value="ECO:0007669"/>
    <property type="project" value="TreeGrafter"/>
</dbReference>
<keyword evidence="3" id="KW-1133">Transmembrane helix</keyword>
<gene>
    <name evidence="5" type="ORF">MPAN_006200</name>
</gene>
<dbReference type="InterPro" id="IPR001694">
    <property type="entry name" value="NADH_UbQ_OxRdtase_su1/FPO"/>
</dbReference>
<dbReference type="Proteomes" id="UP000620133">
    <property type="component" value="Chromosome"/>
</dbReference>
<keyword evidence="6" id="KW-1185">Reference proteome</keyword>
<dbReference type="Pfam" id="PF00146">
    <property type="entry name" value="NADHdh"/>
    <property type="match status" value="1"/>
</dbReference>
<comment type="subcellular location">
    <subcellularLocation>
        <location evidence="1">Membrane</location>
        <topology evidence="1">Multi-pass membrane protein</topology>
    </subcellularLocation>
</comment>
<evidence type="ECO:0000256" key="2">
    <source>
        <dbReference type="ARBA" id="ARBA00022692"/>
    </source>
</evidence>
<dbReference type="AlphaFoldDB" id="A0A7U9TJ88"/>
<keyword evidence="2" id="KW-0812">Transmembrane</keyword>
<dbReference type="EMBL" id="AP024412">
    <property type="protein sequence ID" value="BCR35727.1"/>
    <property type="molecule type" value="Genomic_DNA"/>
</dbReference>
<dbReference type="PANTHER" id="PTHR43359:SF1">
    <property type="entry name" value="FORMATE HYDROGENLYASE SUBUNIT 4-RELATED"/>
    <property type="match status" value="1"/>
</dbReference>
<accession>A0A7U9TJ88</accession>
<evidence type="ECO:0000313" key="5">
    <source>
        <dbReference type="EMBL" id="BCR35727.1"/>
    </source>
</evidence>
<name>A0A7U9TJ88_9MOLU</name>
<organism evidence="5 6">
    <name type="scientific">Mariniplasma anaerobium</name>
    <dbReference type="NCBI Taxonomy" id="2735436"/>
    <lineage>
        <taxon>Bacteria</taxon>
        <taxon>Bacillati</taxon>
        <taxon>Mycoplasmatota</taxon>
        <taxon>Mollicutes</taxon>
        <taxon>Acholeplasmatales</taxon>
        <taxon>Acholeplasmataceae</taxon>
        <taxon>Mariniplasma</taxon>
    </lineage>
</organism>
<dbReference type="InterPro" id="IPR052561">
    <property type="entry name" value="ComplexI_Subunit1"/>
</dbReference>
<evidence type="ECO:0000256" key="1">
    <source>
        <dbReference type="ARBA" id="ARBA00004141"/>
    </source>
</evidence>
<keyword evidence="4" id="KW-0472">Membrane</keyword>
<evidence type="ECO:0000256" key="3">
    <source>
        <dbReference type="ARBA" id="ARBA00022989"/>
    </source>
</evidence>
<evidence type="ECO:0000313" key="6">
    <source>
        <dbReference type="Proteomes" id="UP000620133"/>
    </source>
</evidence>
<proteinExistence type="predicted"/>
<sequence length="301" mass="33304">MILNLLLGVGIALFGFVLQTSLAGVNRKIIGRLQKRHGPKWYQEFIDIFKLLSKRSVTHGWIFDFGVIMALGGIIGTAMFMPLTTSFLAFETFDNFFIFVYLIAVGMLGMAMSASGSGNPWASIGVMRALTTMLAYEVPFLVVILTIIKLADSSSLTQIALYQQMAGNNWFIIALPLGGIVAVLALMGMLGKKPFETYIAPAEIASGPMVEYGGKQLGMLFIMHEITVFIEVSLFVHLFLGGASNIFIFLIKYAVVYTFVNLISNVNGRFKIDQVVLFFYKWPLLMAVVQAIIAIYFGWVI</sequence>
<protein>
    <submittedName>
        <fullName evidence="5">NADH dehydrogenase</fullName>
    </submittedName>
</protein>
<dbReference type="RefSeq" id="WP_176238565.1">
    <property type="nucleotide sequence ID" value="NZ_AP024412.1"/>
</dbReference>
<dbReference type="KEGG" id="manr:MPAN_006200"/>
<reference evidence="5" key="1">
    <citation type="submission" date="2021-01" db="EMBL/GenBank/DDBJ databases">
        <title>Draft genome sequence of Acholeplasmataceae bacterium strain Mahy22.</title>
        <authorList>
            <person name="Watanabe M."/>
            <person name="Kojima H."/>
            <person name="Fukui M."/>
        </authorList>
    </citation>
    <scope>NUCLEOTIDE SEQUENCE</scope>
    <source>
        <strain evidence="5">Mahy22</strain>
    </source>
</reference>
<evidence type="ECO:0000256" key="4">
    <source>
        <dbReference type="ARBA" id="ARBA00023136"/>
    </source>
</evidence>